<gene>
    <name evidence="2" type="ORF">I5M27_09500</name>
</gene>
<sequence>MKTLKFKTNINCGNCLATAKPFLDKIKNVQGWNVDTTDPEKILTVEGDHVEAENVVEMVQMAGYKAEQKKGLMDKLFG</sequence>
<feature type="domain" description="HMA" evidence="1">
    <location>
        <begin position="1"/>
        <end position="67"/>
    </location>
</feature>
<comment type="caution">
    <text evidence="2">The sequence shown here is derived from an EMBL/GenBank/DDBJ whole genome shotgun (WGS) entry which is preliminary data.</text>
</comment>
<accession>A0ABS1C3V5</accession>
<dbReference type="Proteomes" id="UP000644147">
    <property type="component" value="Unassembled WGS sequence"/>
</dbReference>
<keyword evidence="3" id="KW-1185">Reference proteome</keyword>
<evidence type="ECO:0000313" key="2">
    <source>
        <dbReference type="EMBL" id="MBK0403220.1"/>
    </source>
</evidence>
<dbReference type="InterPro" id="IPR036163">
    <property type="entry name" value="HMA_dom_sf"/>
</dbReference>
<dbReference type="SUPFAM" id="SSF55008">
    <property type="entry name" value="HMA, heavy metal-associated domain"/>
    <property type="match status" value="1"/>
</dbReference>
<evidence type="ECO:0000259" key="1">
    <source>
        <dbReference type="PROSITE" id="PS50846"/>
    </source>
</evidence>
<dbReference type="RefSeq" id="WP_200505978.1">
    <property type="nucleotide sequence ID" value="NZ_JAEHFX010000004.1"/>
</dbReference>
<dbReference type="Gene3D" id="3.30.70.100">
    <property type="match status" value="1"/>
</dbReference>
<protein>
    <submittedName>
        <fullName evidence="2">Heavy metal transport/detoxification protein</fullName>
    </submittedName>
</protein>
<name>A0ABS1C3V5_9BACT</name>
<dbReference type="PROSITE" id="PS50846">
    <property type="entry name" value="HMA_2"/>
    <property type="match status" value="1"/>
</dbReference>
<proteinExistence type="predicted"/>
<evidence type="ECO:0000313" key="3">
    <source>
        <dbReference type="Proteomes" id="UP000644147"/>
    </source>
</evidence>
<dbReference type="EMBL" id="JAEHFX010000004">
    <property type="protein sequence ID" value="MBK0403220.1"/>
    <property type="molecule type" value="Genomic_DNA"/>
</dbReference>
<dbReference type="InterPro" id="IPR006121">
    <property type="entry name" value="HMA_dom"/>
</dbReference>
<reference evidence="2 3" key="1">
    <citation type="submission" date="2020-12" db="EMBL/GenBank/DDBJ databases">
        <title>Bacterial novel species Adhaeribacter sp. BT258 isolated from soil.</title>
        <authorList>
            <person name="Jung H.-Y."/>
        </authorList>
    </citation>
    <scope>NUCLEOTIDE SEQUENCE [LARGE SCALE GENOMIC DNA]</scope>
    <source>
        <strain evidence="2 3">BT258</strain>
    </source>
</reference>
<organism evidence="2 3">
    <name type="scientific">Adhaeribacter terrigena</name>
    <dbReference type="NCBI Taxonomy" id="2793070"/>
    <lineage>
        <taxon>Bacteria</taxon>
        <taxon>Pseudomonadati</taxon>
        <taxon>Bacteroidota</taxon>
        <taxon>Cytophagia</taxon>
        <taxon>Cytophagales</taxon>
        <taxon>Hymenobacteraceae</taxon>
        <taxon>Adhaeribacter</taxon>
    </lineage>
</organism>